<accession>A0A2X1KGJ5</accession>
<sequence>MVPQESSPHAVVNLDDPLSRFMHTDGYAAAGVEIKVVDDARKTLPPGCEGEEASRGPMCLWDILMNLN</sequence>
<gene>
    <name evidence="1" type="primary">fadK_3</name>
    <name evidence="1" type="ORF">NCTC11126_05988</name>
</gene>
<keyword evidence="1" id="KW-0436">Ligase</keyword>
<dbReference type="EC" id="6.2.1.-" evidence="1"/>
<name>A0A2X1KGJ5_ECOLX</name>
<dbReference type="Proteomes" id="UP000250561">
    <property type="component" value="Unassembled WGS sequence"/>
</dbReference>
<dbReference type="GO" id="GO:0016874">
    <property type="term" value="F:ligase activity"/>
    <property type="evidence" value="ECO:0007669"/>
    <property type="project" value="UniProtKB-KW"/>
</dbReference>
<dbReference type="SUPFAM" id="SSF56801">
    <property type="entry name" value="Acetyl-CoA synthetase-like"/>
    <property type="match status" value="1"/>
</dbReference>
<dbReference type="AlphaFoldDB" id="A0A2X1KGJ5"/>
<organism evidence="1 2">
    <name type="scientific">Escherichia coli</name>
    <dbReference type="NCBI Taxonomy" id="562"/>
    <lineage>
        <taxon>Bacteria</taxon>
        <taxon>Pseudomonadati</taxon>
        <taxon>Pseudomonadota</taxon>
        <taxon>Gammaproteobacteria</taxon>
        <taxon>Enterobacterales</taxon>
        <taxon>Enterobacteriaceae</taxon>
        <taxon>Escherichia</taxon>
    </lineage>
</organism>
<proteinExistence type="predicted"/>
<dbReference type="InterPro" id="IPR042099">
    <property type="entry name" value="ANL_N_sf"/>
</dbReference>
<reference evidence="1 2" key="1">
    <citation type="submission" date="2018-06" db="EMBL/GenBank/DDBJ databases">
        <authorList>
            <consortium name="Pathogen Informatics"/>
            <person name="Doyle S."/>
        </authorList>
    </citation>
    <scope>NUCLEOTIDE SEQUENCE [LARGE SCALE GENOMIC DNA]</scope>
    <source>
        <strain evidence="1 2">NCTC11126</strain>
    </source>
</reference>
<dbReference type="EMBL" id="UARS01000020">
    <property type="protein sequence ID" value="SPW58183.1"/>
    <property type="molecule type" value="Genomic_DNA"/>
</dbReference>
<evidence type="ECO:0000313" key="2">
    <source>
        <dbReference type="Proteomes" id="UP000250561"/>
    </source>
</evidence>
<protein>
    <submittedName>
        <fullName evidence="1">Short-chain-fatty-acid--CoA ligase (Acyl-CoA synthetase)</fullName>
        <ecNumber evidence="1">6.2.1.-</ecNumber>
    </submittedName>
</protein>
<dbReference type="Gene3D" id="3.40.50.12780">
    <property type="entry name" value="N-terminal domain of ligase-like"/>
    <property type="match status" value="1"/>
</dbReference>
<evidence type="ECO:0000313" key="1">
    <source>
        <dbReference type="EMBL" id="SPW58183.1"/>
    </source>
</evidence>